<dbReference type="InterPro" id="IPR036259">
    <property type="entry name" value="MFS_trans_sf"/>
</dbReference>
<feature type="region of interest" description="Disordered" evidence="5">
    <location>
        <begin position="530"/>
        <end position="561"/>
    </location>
</feature>
<comment type="subcellular location">
    <subcellularLocation>
        <location evidence="1">Membrane</location>
        <topology evidence="1">Multi-pass membrane protein</topology>
    </subcellularLocation>
</comment>
<dbReference type="GO" id="GO:0022857">
    <property type="term" value="F:transmembrane transporter activity"/>
    <property type="evidence" value="ECO:0007669"/>
    <property type="project" value="InterPro"/>
</dbReference>
<evidence type="ECO:0000256" key="3">
    <source>
        <dbReference type="ARBA" id="ARBA00022989"/>
    </source>
</evidence>
<evidence type="ECO:0000256" key="4">
    <source>
        <dbReference type="ARBA" id="ARBA00023136"/>
    </source>
</evidence>
<feature type="transmembrane region" description="Helical" evidence="6">
    <location>
        <begin position="493"/>
        <end position="511"/>
    </location>
</feature>
<dbReference type="SUPFAM" id="SSF103473">
    <property type="entry name" value="MFS general substrate transporter"/>
    <property type="match status" value="1"/>
</dbReference>
<comment type="caution">
    <text evidence="8">The sequence shown here is derived from an EMBL/GenBank/DDBJ whole genome shotgun (WGS) entry which is preliminary data.</text>
</comment>
<evidence type="ECO:0000256" key="1">
    <source>
        <dbReference type="ARBA" id="ARBA00004141"/>
    </source>
</evidence>
<feature type="transmembrane region" description="Helical" evidence="6">
    <location>
        <begin position="253"/>
        <end position="271"/>
    </location>
</feature>
<keyword evidence="4 6" id="KW-0472">Membrane</keyword>
<dbReference type="EMBL" id="CAXITT010000247">
    <property type="protein sequence ID" value="CAL1537057.1"/>
    <property type="molecule type" value="Genomic_DNA"/>
</dbReference>
<feature type="domain" description="Major facilitator superfamily (MFS) profile" evidence="7">
    <location>
        <begin position="32"/>
        <end position="516"/>
    </location>
</feature>
<dbReference type="PANTHER" id="PTHR24064">
    <property type="entry name" value="SOLUTE CARRIER FAMILY 22 MEMBER"/>
    <property type="match status" value="1"/>
</dbReference>
<keyword evidence="9" id="KW-1185">Reference proteome</keyword>
<dbReference type="Proteomes" id="UP001497497">
    <property type="component" value="Unassembled WGS sequence"/>
</dbReference>
<gene>
    <name evidence="8" type="ORF">GSLYS_00010970001</name>
</gene>
<name>A0AAV2HU69_LYMST</name>
<feature type="transmembrane region" description="Helical" evidence="6">
    <location>
        <begin position="21"/>
        <end position="42"/>
    </location>
</feature>
<dbReference type="Pfam" id="PF00083">
    <property type="entry name" value="Sugar_tr"/>
    <property type="match status" value="1"/>
</dbReference>
<feature type="compositionally biased region" description="Basic and acidic residues" evidence="5">
    <location>
        <begin position="540"/>
        <end position="555"/>
    </location>
</feature>
<reference evidence="8 9" key="1">
    <citation type="submission" date="2024-04" db="EMBL/GenBank/DDBJ databases">
        <authorList>
            <consortium name="Genoscope - CEA"/>
            <person name="William W."/>
        </authorList>
    </citation>
    <scope>NUCLEOTIDE SEQUENCE [LARGE SCALE GENOMIC DNA]</scope>
</reference>
<dbReference type="GO" id="GO:0016020">
    <property type="term" value="C:membrane"/>
    <property type="evidence" value="ECO:0007669"/>
    <property type="project" value="UniProtKB-SubCell"/>
</dbReference>
<evidence type="ECO:0000259" key="7">
    <source>
        <dbReference type="PROSITE" id="PS50850"/>
    </source>
</evidence>
<dbReference type="CDD" id="cd17317">
    <property type="entry name" value="MFS_SLC22"/>
    <property type="match status" value="1"/>
</dbReference>
<proteinExistence type="predicted"/>
<accession>A0AAV2HU69</accession>
<feature type="transmembrane region" description="Helical" evidence="6">
    <location>
        <begin position="135"/>
        <end position="155"/>
    </location>
</feature>
<feature type="transmembrane region" description="Helical" evidence="6">
    <location>
        <begin position="224"/>
        <end position="247"/>
    </location>
</feature>
<evidence type="ECO:0000256" key="6">
    <source>
        <dbReference type="SAM" id="Phobius"/>
    </source>
</evidence>
<feature type="transmembrane region" description="Helical" evidence="6">
    <location>
        <begin position="430"/>
        <end position="450"/>
    </location>
</feature>
<feature type="transmembrane region" description="Helical" evidence="6">
    <location>
        <begin position="401"/>
        <end position="418"/>
    </location>
</feature>
<organism evidence="8 9">
    <name type="scientific">Lymnaea stagnalis</name>
    <name type="common">Great pond snail</name>
    <name type="synonym">Helix stagnalis</name>
    <dbReference type="NCBI Taxonomy" id="6523"/>
    <lineage>
        <taxon>Eukaryota</taxon>
        <taxon>Metazoa</taxon>
        <taxon>Spiralia</taxon>
        <taxon>Lophotrochozoa</taxon>
        <taxon>Mollusca</taxon>
        <taxon>Gastropoda</taxon>
        <taxon>Heterobranchia</taxon>
        <taxon>Euthyneura</taxon>
        <taxon>Panpulmonata</taxon>
        <taxon>Hygrophila</taxon>
        <taxon>Lymnaeoidea</taxon>
        <taxon>Lymnaeidae</taxon>
        <taxon>Lymnaea</taxon>
    </lineage>
</organism>
<protein>
    <recommendedName>
        <fullName evidence="7">Major facilitator superfamily (MFS) profile domain-containing protein</fullName>
    </recommendedName>
</protein>
<dbReference type="Gene3D" id="1.20.1250.20">
    <property type="entry name" value="MFS general substrate transporter like domains"/>
    <property type="match status" value="1"/>
</dbReference>
<evidence type="ECO:0000313" key="9">
    <source>
        <dbReference type="Proteomes" id="UP001497497"/>
    </source>
</evidence>
<evidence type="ECO:0000256" key="5">
    <source>
        <dbReference type="SAM" id="MobiDB-lite"/>
    </source>
</evidence>
<feature type="transmembrane region" description="Helical" evidence="6">
    <location>
        <begin position="342"/>
        <end position="359"/>
    </location>
</feature>
<feature type="transmembrane region" description="Helical" evidence="6">
    <location>
        <begin position="371"/>
        <end position="389"/>
    </location>
</feature>
<dbReference type="AlphaFoldDB" id="A0AAV2HU69"/>
<sequence length="561" mass="62631">MKLNNQSLESLLGSLGGRGKFQIMVHMLAAYTYIVLVFNHVIMAFHGTPIAHNCMYYQGTDATLDKIIPGTWPYKNSSQKVLVNATHAECNATLFYSDGQSETVQCTSRGQWRYKPVYDEKNIVSQFDLVCSDAYLANLATTLYFAGVMVGGVVFGDLADRFGRLPIMLFTLYSSTILGIIIAFSVNYVMFVVLRFINGILMQGLQTSAYTLIMELYVAKHRPFAGAVTECFFGSSIMLLAGLAFAVRDWQHLQILISLFGVLAVFYPWVVPESLRWLIMKGKTDRADLVIKNICKMNKVPYPAEQWEALREDTDKQMKDGGSQSVYNFTDMFRTGHMRKRSVILFYIWLVISTCYYGLTFKMSGFKGNRYLNFFIGGAVETLAYAVSLPIMRKFGRKKPLLACFLIAAATCLAAGFINDYTAGLSHVTITLAITGRCAMACLFAIIFVYTSEIYPTVIRNIGMGACCFWARVGGVLAPQINQWTKTLWDVDAIIIFGVMSLLAGLVLFPLPETHNKRLPDSLREVEVSSASSSENNLPDFKEKITADGVKREEIPMQGVA</sequence>
<dbReference type="InterPro" id="IPR020846">
    <property type="entry name" value="MFS_dom"/>
</dbReference>
<evidence type="ECO:0000313" key="8">
    <source>
        <dbReference type="EMBL" id="CAL1537057.1"/>
    </source>
</evidence>
<dbReference type="InterPro" id="IPR005828">
    <property type="entry name" value="MFS_sugar_transport-like"/>
</dbReference>
<keyword evidence="3 6" id="KW-1133">Transmembrane helix</keyword>
<evidence type="ECO:0000256" key="2">
    <source>
        <dbReference type="ARBA" id="ARBA00022692"/>
    </source>
</evidence>
<feature type="transmembrane region" description="Helical" evidence="6">
    <location>
        <begin position="462"/>
        <end position="481"/>
    </location>
</feature>
<feature type="transmembrane region" description="Helical" evidence="6">
    <location>
        <begin position="167"/>
        <end position="190"/>
    </location>
</feature>
<keyword evidence="2 6" id="KW-0812">Transmembrane</keyword>
<dbReference type="PROSITE" id="PS50850">
    <property type="entry name" value="MFS"/>
    <property type="match status" value="1"/>
</dbReference>